<dbReference type="Proteomes" id="UP000283387">
    <property type="component" value="Unassembled WGS sequence"/>
</dbReference>
<proteinExistence type="predicted"/>
<evidence type="ECO:0000313" key="2">
    <source>
        <dbReference type="Proteomes" id="UP000283387"/>
    </source>
</evidence>
<gene>
    <name evidence="1" type="ORF">BC643_0761</name>
</gene>
<protein>
    <submittedName>
        <fullName evidence="1">Uncharacterized protein</fullName>
    </submittedName>
</protein>
<comment type="caution">
    <text evidence="1">The sequence shown here is derived from an EMBL/GenBank/DDBJ whole genome shotgun (WGS) entry which is preliminary data.</text>
</comment>
<name>A0A419W4Q6_9BACT</name>
<accession>A0A419W4Q6</accession>
<evidence type="ECO:0000313" key="1">
    <source>
        <dbReference type="EMBL" id="RKD90422.1"/>
    </source>
</evidence>
<keyword evidence="2" id="KW-1185">Reference proteome</keyword>
<dbReference type="AlphaFoldDB" id="A0A419W4Q6"/>
<dbReference type="EMBL" id="RAPN01000001">
    <property type="protein sequence ID" value="RKD90422.1"/>
    <property type="molecule type" value="Genomic_DNA"/>
</dbReference>
<sequence>MQMKSPSEVTPTGSKTKLIESLALKQIDNIGIDEFLGEIAAWQQSGQITKKEAYKIRTFIKERSSEPYPLAENELIRELNLKIKAAAKYEV</sequence>
<reference evidence="1 2" key="1">
    <citation type="submission" date="2018-09" db="EMBL/GenBank/DDBJ databases">
        <title>Genomic Encyclopedia of Archaeal and Bacterial Type Strains, Phase II (KMG-II): from individual species to whole genera.</title>
        <authorList>
            <person name="Goeker M."/>
        </authorList>
    </citation>
    <scope>NUCLEOTIDE SEQUENCE [LARGE SCALE GENOMIC DNA]</scope>
    <source>
        <strain evidence="1 2">DSM 27148</strain>
    </source>
</reference>
<organism evidence="1 2">
    <name type="scientific">Mangrovibacterium diazotrophicum</name>
    <dbReference type="NCBI Taxonomy" id="1261403"/>
    <lineage>
        <taxon>Bacteria</taxon>
        <taxon>Pseudomonadati</taxon>
        <taxon>Bacteroidota</taxon>
        <taxon>Bacteroidia</taxon>
        <taxon>Marinilabiliales</taxon>
        <taxon>Prolixibacteraceae</taxon>
        <taxon>Mangrovibacterium</taxon>
    </lineage>
</organism>